<name>A0A7L5DP48_9BACT</name>
<feature type="domain" description="Mechanosensitive ion channel MscS" evidence="8">
    <location>
        <begin position="112"/>
        <end position="179"/>
    </location>
</feature>
<feature type="transmembrane region" description="Helical" evidence="7">
    <location>
        <begin position="62"/>
        <end position="86"/>
    </location>
</feature>
<dbReference type="InterPro" id="IPR011014">
    <property type="entry name" value="MscS_channel_TM-2"/>
</dbReference>
<evidence type="ECO:0000256" key="2">
    <source>
        <dbReference type="ARBA" id="ARBA00008017"/>
    </source>
</evidence>
<dbReference type="PANTHER" id="PTHR30221">
    <property type="entry name" value="SMALL-CONDUCTANCE MECHANOSENSITIVE CHANNEL"/>
    <property type="match status" value="1"/>
</dbReference>
<dbReference type="InterPro" id="IPR006685">
    <property type="entry name" value="MscS_channel_2nd"/>
</dbReference>
<evidence type="ECO:0000313" key="11">
    <source>
        <dbReference type="EMBL" id="QJD80166.1"/>
    </source>
</evidence>
<feature type="transmembrane region" description="Helical" evidence="7">
    <location>
        <begin position="20"/>
        <end position="41"/>
    </location>
</feature>
<evidence type="ECO:0000259" key="10">
    <source>
        <dbReference type="Pfam" id="PF21088"/>
    </source>
</evidence>
<keyword evidence="3" id="KW-1003">Cell membrane</keyword>
<keyword evidence="6 7" id="KW-0472">Membrane</keyword>
<dbReference type="PANTHER" id="PTHR30221:SF1">
    <property type="entry name" value="SMALL-CONDUCTANCE MECHANOSENSITIVE CHANNEL"/>
    <property type="match status" value="1"/>
</dbReference>
<dbReference type="EMBL" id="CP051677">
    <property type="protein sequence ID" value="QJD80166.1"/>
    <property type="molecule type" value="Genomic_DNA"/>
</dbReference>
<protein>
    <submittedName>
        <fullName evidence="11">Mechanosensitive ion channel family protein</fullName>
    </submittedName>
</protein>
<dbReference type="SUPFAM" id="SSF82689">
    <property type="entry name" value="Mechanosensitive channel protein MscS (YggB), C-terminal domain"/>
    <property type="match status" value="1"/>
</dbReference>
<evidence type="ECO:0000256" key="1">
    <source>
        <dbReference type="ARBA" id="ARBA00004651"/>
    </source>
</evidence>
<comment type="subcellular location">
    <subcellularLocation>
        <location evidence="1">Cell membrane</location>
        <topology evidence="1">Multi-pass membrane protein</topology>
    </subcellularLocation>
</comment>
<feature type="transmembrane region" description="Helical" evidence="7">
    <location>
        <begin position="92"/>
        <end position="110"/>
    </location>
</feature>
<dbReference type="AlphaFoldDB" id="A0A7L5DP48"/>
<evidence type="ECO:0000256" key="3">
    <source>
        <dbReference type="ARBA" id="ARBA00022475"/>
    </source>
</evidence>
<keyword evidence="12" id="KW-1185">Reference proteome</keyword>
<dbReference type="RefSeq" id="WP_169552125.1">
    <property type="nucleotide sequence ID" value="NZ_CP051677.1"/>
</dbReference>
<dbReference type="InterPro" id="IPR049278">
    <property type="entry name" value="MS_channel_C"/>
</dbReference>
<dbReference type="Pfam" id="PF21088">
    <property type="entry name" value="MS_channel_1st"/>
    <property type="match status" value="1"/>
</dbReference>
<dbReference type="InterPro" id="IPR045275">
    <property type="entry name" value="MscS_archaea/bacteria_type"/>
</dbReference>
<dbReference type="Pfam" id="PF00924">
    <property type="entry name" value="MS_channel_2nd"/>
    <property type="match status" value="1"/>
</dbReference>
<dbReference type="GO" id="GO:0005886">
    <property type="term" value="C:plasma membrane"/>
    <property type="evidence" value="ECO:0007669"/>
    <property type="project" value="UniProtKB-SubCell"/>
</dbReference>
<evidence type="ECO:0000259" key="9">
    <source>
        <dbReference type="Pfam" id="PF21082"/>
    </source>
</evidence>
<dbReference type="Gene3D" id="2.30.30.60">
    <property type="match status" value="1"/>
</dbReference>
<dbReference type="InterPro" id="IPR011066">
    <property type="entry name" value="MscS_channel_C_sf"/>
</dbReference>
<dbReference type="Pfam" id="PF21082">
    <property type="entry name" value="MS_channel_3rd"/>
    <property type="match status" value="1"/>
</dbReference>
<dbReference type="SUPFAM" id="SSF82861">
    <property type="entry name" value="Mechanosensitive channel protein MscS (YggB), transmembrane region"/>
    <property type="match status" value="1"/>
</dbReference>
<evidence type="ECO:0000256" key="4">
    <source>
        <dbReference type="ARBA" id="ARBA00022692"/>
    </source>
</evidence>
<evidence type="ECO:0000313" key="12">
    <source>
        <dbReference type="Proteomes" id="UP000501128"/>
    </source>
</evidence>
<dbReference type="Gene3D" id="3.30.70.100">
    <property type="match status" value="1"/>
</dbReference>
<evidence type="ECO:0000256" key="6">
    <source>
        <dbReference type="ARBA" id="ARBA00023136"/>
    </source>
</evidence>
<dbReference type="InterPro" id="IPR010920">
    <property type="entry name" value="LSM_dom_sf"/>
</dbReference>
<dbReference type="Proteomes" id="UP000501128">
    <property type="component" value="Chromosome"/>
</dbReference>
<organism evidence="11 12">
    <name type="scientific">Spirosoma rhododendri</name>
    <dbReference type="NCBI Taxonomy" id="2728024"/>
    <lineage>
        <taxon>Bacteria</taxon>
        <taxon>Pseudomonadati</taxon>
        <taxon>Bacteroidota</taxon>
        <taxon>Cytophagia</taxon>
        <taxon>Cytophagales</taxon>
        <taxon>Cytophagaceae</taxon>
        <taxon>Spirosoma</taxon>
    </lineage>
</organism>
<dbReference type="SUPFAM" id="SSF50182">
    <property type="entry name" value="Sm-like ribonucleoproteins"/>
    <property type="match status" value="1"/>
</dbReference>
<feature type="domain" description="Mechanosensitive ion channel transmembrane helices 2/3" evidence="10">
    <location>
        <begin position="70"/>
        <end position="111"/>
    </location>
</feature>
<dbReference type="InterPro" id="IPR023408">
    <property type="entry name" value="MscS_beta-dom_sf"/>
</dbReference>
<gene>
    <name evidence="11" type="ORF">HH216_18415</name>
</gene>
<comment type="similarity">
    <text evidence="2">Belongs to the MscS (TC 1.A.23) family.</text>
</comment>
<keyword evidence="4 7" id="KW-0812">Transmembrane</keyword>
<reference evidence="11 12" key="1">
    <citation type="submission" date="2020-04" db="EMBL/GenBank/DDBJ databases">
        <title>Genome sequencing of novel species.</title>
        <authorList>
            <person name="Heo J."/>
            <person name="Kim S.-J."/>
            <person name="Kim J.-S."/>
            <person name="Hong S.-B."/>
            <person name="Kwon S.-W."/>
        </authorList>
    </citation>
    <scope>NUCLEOTIDE SEQUENCE [LARGE SCALE GENOMIC DNA]</scope>
    <source>
        <strain evidence="11 12">CJU-R4</strain>
    </source>
</reference>
<accession>A0A7L5DP48</accession>
<evidence type="ECO:0000256" key="5">
    <source>
        <dbReference type="ARBA" id="ARBA00022989"/>
    </source>
</evidence>
<feature type="domain" description="Mechanosensitive ion channel MscS C-terminal" evidence="9">
    <location>
        <begin position="186"/>
        <end position="267"/>
    </location>
</feature>
<dbReference type="GO" id="GO:0008381">
    <property type="term" value="F:mechanosensitive monoatomic ion channel activity"/>
    <property type="evidence" value="ECO:0007669"/>
    <property type="project" value="InterPro"/>
</dbReference>
<dbReference type="InterPro" id="IPR049142">
    <property type="entry name" value="MS_channel_1st"/>
</dbReference>
<dbReference type="KEGG" id="srho:HH216_18415"/>
<proteinExistence type="inferred from homology"/>
<dbReference type="Gene3D" id="1.10.287.1260">
    <property type="match status" value="1"/>
</dbReference>
<keyword evidence="5 7" id="KW-1133">Transmembrane helix</keyword>
<evidence type="ECO:0000259" key="8">
    <source>
        <dbReference type="Pfam" id="PF00924"/>
    </source>
</evidence>
<evidence type="ECO:0000256" key="7">
    <source>
        <dbReference type="SAM" id="Phobius"/>
    </source>
</evidence>
<sequence>MDFSQAADLIYAELMRWSRAGIKLIPNLGLAILILVVFSFLSRWVSQWGVRGLHRVSNNISLVNLVGALARVLLMAVGLFIALGVLGLDKTVASLLTGAGILALAVGFAFQDLTTNFISGTMIALARPVQVGDTVETNGYTGKVIDIKLRSIVIDNGQGQTVEIPSKDVFQKPITNYSRLGQRRIEVAANVSYLDDLDHAQRVAQQAIRQLPFVLPDRPVDLYYKNFGDNSIQFIVWFWVDPLKTGPLAAVSEGMKAIKRAFAANQITLFFPTVTYDLKQKQEDASTVSRQSAR</sequence>